<evidence type="ECO:0000313" key="3">
    <source>
        <dbReference type="Proteomes" id="UP000199664"/>
    </source>
</evidence>
<keyword evidence="1" id="KW-1133">Transmembrane helix</keyword>
<proteinExistence type="predicted"/>
<reference evidence="3" key="1">
    <citation type="submission" date="2016-10" db="EMBL/GenBank/DDBJ databases">
        <authorList>
            <person name="Varghese N."/>
            <person name="Submissions S."/>
        </authorList>
    </citation>
    <scope>NUCLEOTIDE SEQUENCE [LARGE SCALE GENOMIC DNA]</scope>
    <source>
        <strain evidence="3">LMG 26383,CCUG 61248,R- 45681</strain>
    </source>
</reference>
<evidence type="ECO:0000256" key="1">
    <source>
        <dbReference type="SAM" id="Phobius"/>
    </source>
</evidence>
<dbReference type="Proteomes" id="UP000199664">
    <property type="component" value="Unassembled WGS sequence"/>
</dbReference>
<feature type="transmembrane region" description="Helical" evidence="1">
    <location>
        <begin position="29"/>
        <end position="57"/>
    </location>
</feature>
<gene>
    <name evidence="2" type="ORF">SAMN04515666_102439</name>
</gene>
<keyword evidence="3" id="KW-1185">Reference proteome</keyword>
<evidence type="ECO:0000313" key="2">
    <source>
        <dbReference type="EMBL" id="SEK95063.1"/>
    </source>
</evidence>
<dbReference type="OrthoDB" id="8163328at2"/>
<dbReference type="EMBL" id="FOAN01000002">
    <property type="protein sequence ID" value="SEK95063.1"/>
    <property type="molecule type" value="Genomic_DNA"/>
</dbReference>
<accession>A0A1H7L7Q5</accession>
<dbReference type="RefSeq" id="WP_143079666.1">
    <property type="nucleotide sequence ID" value="NZ_FOAN01000002.1"/>
</dbReference>
<keyword evidence="1" id="KW-0812">Transmembrane</keyword>
<organism evidence="2 3">
    <name type="scientific">Bosea lupini</name>
    <dbReference type="NCBI Taxonomy" id="1036779"/>
    <lineage>
        <taxon>Bacteria</taxon>
        <taxon>Pseudomonadati</taxon>
        <taxon>Pseudomonadota</taxon>
        <taxon>Alphaproteobacteria</taxon>
        <taxon>Hyphomicrobiales</taxon>
        <taxon>Boseaceae</taxon>
        <taxon>Bosea</taxon>
    </lineage>
</organism>
<protein>
    <submittedName>
        <fullName evidence="2">Uncharacterized protein</fullName>
    </submittedName>
</protein>
<sequence length="61" mass="6622">MSMNNALFRTSQRRRARAVYDSVASRRPVVGILCAEMVALAVFALAAAAVLGLRAWFALPN</sequence>
<name>A0A1H7L7Q5_9HYPH</name>
<dbReference type="STRING" id="1036779.SAMN04515666_102439"/>
<keyword evidence="1" id="KW-0472">Membrane</keyword>
<dbReference type="AlphaFoldDB" id="A0A1H7L7Q5"/>